<evidence type="ECO:0000313" key="1">
    <source>
        <dbReference type="EMBL" id="GAJ23665.1"/>
    </source>
</evidence>
<organism evidence="1">
    <name type="scientific">marine sediment metagenome</name>
    <dbReference type="NCBI Taxonomy" id="412755"/>
    <lineage>
        <taxon>unclassified sequences</taxon>
        <taxon>metagenomes</taxon>
        <taxon>ecological metagenomes</taxon>
    </lineage>
</organism>
<feature type="non-terminal residue" evidence="1">
    <location>
        <position position="1"/>
    </location>
</feature>
<name>X1W2G5_9ZZZZ</name>
<comment type="caution">
    <text evidence="1">The sequence shown here is derived from an EMBL/GenBank/DDBJ whole genome shotgun (WGS) entry which is preliminary data.</text>
</comment>
<gene>
    <name evidence="1" type="ORF">S12H4_60606</name>
</gene>
<sequence>PLTGLISYKSANLKDPIKGPKLFQMQGESIYTLSAFYKKFAQVFDFEDFSESWETLFEIGANKSDIDQLRESMLLFCAYLRQTIDDKLLEANGTFARESYMKYNIKKYIKKYNVKEKDVLVITGGIHSIAL</sequence>
<protein>
    <submittedName>
        <fullName evidence="1">Uncharacterized protein</fullName>
    </submittedName>
</protein>
<proteinExistence type="predicted"/>
<feature type="non-terminal residue" evidence="1">
    <location>
        <position position="131"/>
    </location>
</feature>
<reference evidence="1" key="1">
    <citation type="journal article" date="2014" name="Front. Microbiol.">
        <title>High frequency of phylogenetically diverse reductive dehalogenase-homologous genes in deep subseafloor sedimentary metagenomes.</title>
        <authorList>
            <person name="Kawai M."/>
            <person name="Futagami T."/>
            <person name="Toyoda A."/>
            <person name="Takaki Y."/>
            <person name="Nishi S."/>
            <person name="Hori S."/>
            <person name="Arai W."/>
            <person name="Tsubouchi T."/>
            <person name="Morono Y."/>
            <person name="Uchiyama I."/>
            <person name="Ito T."/>
            <person name="Fujiyama A."/>
            <person name="Inagaki F."/>
            <person name="Takami H."/>
        </authorList>
    </citation>
    <scope>NUCLEOTIDE SEQUENCE</scope>
    <source>
        <strain evidence="1">Expedition CK06-06</strain>
    </source>
</reference>
<accession>X1W2G5</accession>
<dbReference type="AlphaFoldDB" id="X1W2G5"/>
<dbReference type="EMBL" id="BARW01039937">
    <property type="protein sequence ID" value="GAJ23665.1"/>
    <property type="molecule type" value="Genomic_DNA"/>
</dbReference>